<accession>N6TY62</accession>
<evidence type="ECO:0000256" key="3">
    <source>
        <dbReference type="ARBA" id="ARBA00006958"/>
    </source>
</evidence>
<evidence type="ECO:0000256" key="4">
    <source>
        <dbReference type="ARBA" id="ARBA00022722"/>
    </source>
</evidence>
<gene>
    <name evidence="10" type="ORF">YQE_00628</name>
</gene>
<dbReference type="GO" id="GO:0046872">
    <property type="term" value="F:metal ion binding"/>
    <property type="evidence" value="ECO:0007669"/>
    <property type="project" value="UniProtKB-KW"/>
</dbReference>
<dbReference type="Pfam" id="PF13359">
    <property type="entry name" value="DDE_Tnp_4"/>
    <property type="match status" value="1"/>
</dbReference>
<evidence type="ECO:0000256" key="1">
    <source>
        <dbReference type="ARBA" id="ARBA00001968"/>
    </source>
</evidence>
<dbReference type="AlphaFoldDB" id="N6TY62"/>
<feature type="non-terminal residue" evidence="10">
    <location>
        <position position="1"/>
    </location>
</feature>
<name>N6TY62_DENPD</name>
<keyword evidence="4" id="KW-0540">Nuclease</keyword>
<dbReference type="InterPro" id="IPR027806">
    <property type="entry name" value="HARBI1_dom"/>
</dbReference>
<feature type="domain" description="DUF8040" evidence="9">
    <location>
        <begin position="37"/>
        <end position="117"/>
    </location>
</feature>
<keyword evidence="7" id="KW-0539">Nucleus</keyword>
<sequence length="299" mass="34204">MCKTKAMVGGWWQWWPWLNKHKGNINFPAEMQDINDKKKFANYLRMDDESFKKLLKRISPHVTKQSITRECVSAEDKLIITLRYLATGESFRSLMYNFRTHESTISLFIPVVLKAIYGELKDDYLKVPDTSAEWLEVARSFQEKWNMPNVIGALDGKHIVIKAPADCGSAFFNYKQQHSIVLLAMADANYRFTYINVGTNGRVSDGGVFWESDLSKVLARNCLNIPEDLALPGRTMPVPFVIVADAAFTLSEKILKPYPFKGMSKAQRIFNYRLSRARRVVENAFGVLASRFRILLTTG</sequence>
<organism evidence="10">
    <name type="scientific">Dendroctonus ponderosae</name>
    <name type="common">Mountain pine beetle</name>
    <dbReference type="NCBI Taxonomy" id="77166"/>
    <lineage>
        <taxon>Eukaryota</taxon>
        <taxon>Metazoa</taxon>
        <taxon>Ecdysozoa</taxon>
        <taxon>Arthropoda</taxon>
        <taxon>Hexapoda</taxon>
        <taxon>Insecta</taxon>
        <taxon>Pterygota</taxon>
        <taxon>Neoptera</taxon>
        <taxon>Endopterygota</taxon>
        <taxon>Coleoptera</taxon>
        <taxon>Polyphaga</taxon>
        <taxon>Cucujiformia</taxon>
        <taxon>Curculionidae</taxon>
        <taxon>Scolytinae</taxon>
        <taxon>Dendroctonus</taxon>
    </lineage>
</organism>
<feature type="domain" description="DDE Tnp4" evidence="8">
    <location>
        <begin position="154"/>
        <end position="295"/>
    </location>
</feature>
<dbReference type="GO" id="GO:0005634">
    <property type="term" value="C:nucleus"/>
    <property type="evidence" value="ECO:0007669"/>
    <property type="project" value="UniProtKB-SubCell"/>
</dbReference>
<dbReference type="HOGENOM" id="CLU_018552_6_1_1"/>
<reference evidence="10" key="1">
    <citation type="journal article" date="2013" name="Genome Biol.">
        <title>Draft genome of the mountain pine beetle, Dendroctonus ponderosae Hopkins, a major forest pest.</title>
        <authorList>
            <person name="Keeling C.I."/>
            <person name="Yuen M.M."/>
            <person name="Liao N.Y."/>
            <person name="Docking T.R."/>
            <person name="Chan S.K."/>
            <person name="Taylor G.A."/>
            <person name="Palmquist D.L."/>
            <person name="Jackman S.D."/>
            <person name="Nguyen A."/>
            <person name="Li M."/>
            <person name="Henderson H."/>
            <person name="Janes J.K."/>
            <person name="Zhao Y."/>
            <person name="Pandoh P."/>
            <person name="Moore R."/>
            <person name="Sperling F.A."/>
            <person name="Huber D.P."/>
            <person name="Birol I."/>
            <person name="Jones S.J."/>
            <person name="Bohlmann J."/>
        </authorList>
    </citation>
    <scope>NUCLEOTIDE SEQUENCE</scope>
</reference>
<protein>
    <submittedName>
        <fullName evidence="10">Uncharacterized protein</fullName>
    </submittedName>
</protein>
<dbReference type="GO" id="GO:0004518">
    <property type="term" value="F:nuclease activity"/>
    <property type="evidence" value="ECO:0007669"/>
    <property type="project" value="UniProtKB-KW"/>
</dbReference>
<comment type="subcellular location">
    <subcellularLocation>
        <location evidence="2">Nucleus</location>
    </subcellularLocation>
</comment>
<keyword evidence="6" id="KW-0378">Hydrolase</keyword>
<dbReference type="InterPro" id="IPR045249">
    <property type="entry name" value="HARBI1-like"/>
</dbReference>
<dbReference type="EMBL" id="KB737509">
    <property type="protein sequence ID" value="ENN83008.1"/>
    <property type="molecule type" value="Genomic_DNA"/>
</dbReference>
<comment type="cofactor">
    <cofactor evidence="1">
        <name>a divalent metal cation</name>
        <dbReference type="ChEBI" id="CHEBI:60240"/>
    </cofactor>
</comment>
<evidence type="ECO:0000259" key="8">
    <source>
        <dbReference type="Pfam" id="PF13359"/>
    </source>
</evidence>
<keyword evidence="5" id="KW-0479">Metal-binding</keyword>
<dbReference type="GO" id="GO:0016787">
    <property type="term" value="F:hydrolase activity"/>
    <property type="evidence" value="ECO:0007669"/>
    <property type="project" value="UniProtKB-KW"/>
</dbReference>
<proteinExistence type="inferred from homology"/>
<comment type="similarity">
    <text evidence="3">Belongs to the HARBI1 family.</text>
</comment>
<dbReference type="PANTHER" id="PTHR22930:SF269">
    <property type="entry name" value="NUCLEASE HARBI1-LIKE PROTEIN"/>
    <property type="match status" value="1"/>
</dbReference>
<evidence type="ECO:0000256" key="5">
    <source>
        <dbReference type="ARBA" id="ARBA00022723"/>
    </source>
</evidence>
<evidence type="ECO:0000256" key="2">
    <source>
        <dbReference type="ARBA" id="ARBA00004123"/>
    </source>
</evidence>
<dbReference type="PANTHER" id="PTHR22930">
    <property type="match status" value="1"/>
</dbReference>
<evidence type="ECO:0000259" key="9">
    <source>
        <dbReference type="Pfam" id="PF26138"/>
    </source>
</evidence>
<dbReference type="OMA" id="AEYKFNF"/>
<evidence type="ECO:0000256" key="7">
    <source>
        <dbReference type="ARBA" id="ARBA00023242"/>
    </source>
</evidence>
<evidence type="ECO:0000256" key="6">
    <source>
        <dbReference type="ARBA" id="ARBA00022801"/>
    </source>
</evidence>
<dbReference type="Pfam" id="PF26138">
    <property type="entry name" value="DUF8040"/>
    <property type="match status" value="1"/>
</dbReference>
<dbReference type="InterPro" id="IPR058353">
    <property type="entry name" value="DUF8040"/>
</dbReference>
<evidence type="ECO:0000313" key="10">
    <source>
        <dbReference type="EMBL" id="ENN83008.1"/>
    </source>
</evidence>